<organism evidence="1 2">
    <name type="scientific">Zopfia rhizophila CBS 207.26</name>
    <dbReference type="NCBI Taxonomy" id="1314779"/>
    <lineage>
        <taxon>Eukaryota</taxon>
        <taxon>Fungi</taxon>
        <taxon>Dikarya</taxon>
        <taxon>Ascomycota</taxon>
        <taxon>Pezizomycotina</taxon>
        <taxon>Dothideomycetes</taxon>
        <taxon>Dothideomycetes incertae sedis</taxon>
        <taxon>Zopfiaceae</taxon>
        <taxon>Zopfia</taxon>
    </lineage>
</organism>
<dbReference type="Proteomes" id="UP000800200">
    <property type="component" value="Unassembled WGS sequence"/>
</dbReference>
<reference evidence="1" key="1">
    <citation type="journal article" date="2020" name="Stud. Mycol.">
        <title>101 Dothideomycetes genomes: a test case for predicting lifestyles and emergence of pathogens.</title>
        <authorList>
            <person name="Haridas S."/>
            <person name="Albert R."/>
            <person name="Binder M."/>
            <person name="Bloem J."/>
            <person name="Labutti K."/>
            <person name="Salamov A."/>
            <person name="Andreopoulos B."/>
            <person name="Baker S."/>
            <person name="Barry K."/>
            <person name="Bills G."/>
            <person name="Bluhm B."/>
            <person name="Cannon C."/>
            <person name="Castanera R."/>
            <person name="Culley D."/>
            <person name="Daum C."/>
            <person name="Ezra D."/>
            <person name="Gonzalez J."/>
            <person name="Henrissat B."/>
            <person name="Kuo A."/>
            <person name="Liang C."/>
            <person name="Lipzen A."/>
            <person name="Lutzoni F."/>
            <person name="Magnuson J."/>
            <person name="Mondo S."/>
            <person name="Nolan M."/>
            <person name="Ohm R."/>
            <person name="Pangilinan J."/>
            <person name="Park H.-J."/>
            <person name="Ramirez L."/>
            <person name="Alfaro M."/>
            <person name="Sun H."/>
            <person name="Tritt A."/>
            <person name="Yoshinaga Y."/>
            <person name="Zwiers L.-H."/>
            <person name="Turgeon B."/>
            <person name="Goodwin S."/>
            <person name="Spatafora J."/>
            <person name="Crous P."/>
            <person name="Grigoriev I."/>
        </authorList>
    </citation>
    <scope>NUCLEOTIDE SEQUENCE</scope>
    <source>
        <strain evidence="1">CBS 207.26</strain>
    </source>
</reference>
<dbReference type="EMBL" id="ML994616">
    <property type="protein sequence ID" value="KAF2191675.1"/>
    <property type="molecule type" value="Genomic_DNA"/>
</dbReference>
<evidence type="ECO:0000313" key="1">
    <source>
        <dbReference type="EMBL" id="KAF2191675.1"/>
    </source>
</evidence>
<keyword evidence="2" id="KW-1185">Reference proteome</keyword>
<protein>
    <submittedName>
        <fullName evidence="1">Uncharacterized protein</fullName>
    </submittedName>
</protein>
<evidence type="ECO:0000313" key="2">
    <source>
        <dbReference type="Proteomes" id="UP000800200"/>
    </source>
</evidence>
<proteinExistence type="predicted"/>
<name>A0A6A6EKJ8_9PEZI</name>
<dbReference type="OrthoDB" id="3485856at2759"/>
<feature type="non-terminal residue" evidence="1">
    <location>
        <position position="1"/>
    </location>
</feature>
<accession>A0A6A6EKJ8</accession>
<gene>
    <name evidence="1" type="ORF">K469DRAFT_804342</name>
</gene>
<dbReference type="AlphaFoldDB" id="A0A6A6EKJ8"/>
<sequence>PPSSFVAPLTPPSTDERTLTQAPRVIALFKDIEAGKHIKQILWTSFQFSQGEYDEIERRLRRDESLFGHVNDKIRHVASPTGRGTSWPCKEKNQLVICMPTAAHELFVACVEDAIHSQLKSIREEPALFQGAPGRSAKIYFPVDDTPPGT</sequence>